<keyword evidence="8" id="KW-1185">Reference proteome</keyword>
<comment type="subcellular location">
    <subcellularLocation>
        <location evidence="1">Cell outer membrane</location>
    </subcellularLocation>
</comment>
<keyword evidence="2 4" id="KW-0472">Membrane</keyword>
<dbReference type="Gene3D" id="3.30.1330.60">
    <property type="entry name" value="OmpA-like domain"/>
    <property type="match status" value="1"/>
</dbReference>
<name>A0A6V8MD16_9BACT</name>
<feature type="compositionally biased region" description="Basic and acidic residues" evidence="5">
    <location>
        <begin position="174"/>
        <end position="203"/>
    </location>
</feature>
<comment type="caution">
    <text evidence="7">The sequence shown here is derived from an EMBL/GenBank/DDBJ whole genome shotgun (WGS) entry which is preliminary data.</text>
</comment>
<reference evidence="8" key="1">
    <citation type="submission" date="2020-06" db="EMBL/GenBank/DDBJ databases">
        <title>Draft genomic sequence of Geomonas sp. Red330.</title>
        <authorList>
            <person name="Itoh H."/>
            <person name="Zhenxing X."/>
            <person name="Ushijima N."/>
            <person name="Masuda Y."/>
            <person name="Shiratori Y."/>
            <person name="Senoo K."/>
        </authorList>
    </citation>
    <scope>NUCLEOTIDE SEQUENCE [LARGE SCALE GENOMIC DNA]</scope>
    <source>
        <strain evidence="8">Red330</strain>
    </source>
</reference>
<evidence type="ECO:0000256" key="5">
    <source>
        <dbReference type="SAM" id="MobiDB-lite"/>
    </source>
</evidence>
<evidence type="ECO:0000256" key="1">
    <source>
        <dbReference type="ARBA" id="ARBA00004442"/>
    </source>
</evidence>
<accession>A0A6V8MD16</accession>
<dbReference type="PROSITE" id="PS51123">
    <property type="entry name" value="OMPA_2"/>
    <property type="match status" value="1"/>
</dbReference>
<sequence>MNPLSRRLLPLFLFFLTLVGGCAGPKASFILLPEENRPTGEVTVQNQKGAERLTRPFESVAVEGGGREPGRPVQLDPAAVREQYRALLEALPQPPVHYQLYFEFGSARLLRESERLLPEIARVVNARRPAEISVVGHADTVGTIEFNYNLGLRRATTVAEKLTALGAAPVRVDAASRGKNDPQVKTPDETAEPRNRRAEVTVR</sequence>
<dbReference type="GO" id="GO:0009279">
    <property type="term" value="C:cell outer membrane"/>
    <property type="evidence" value="ECO:0007669"/>
    <property type="project" value="UniProtKB-SubCell"/>
</dbReference>
<evidence type="ECO:0000256" key="4">
    <source>
        <dbReference type="PROSITE-ProRule" id="PRU00473"/>
    </source>
</evidence>
<protein>
    <recommendedName>
        <fullName evidence="6">OmpA-like domain-containing protein</fullName>
    </recommendedName>
</protein>
<dbReference type="InterPro" id="IPR036737">
    <property type="entry name" value="OmpA-like_sf"/>
</dbReference>
<dbReference type="PANTHER" id="PTHR30329">
    <property type="entry name" value="STATOR ELEMENT OF FLAGELLAR MOTOR COMPLEX"/>
    <property type="match status" value="1"/>
</dbReference>
<evidence type="ECO:0000256" key="2">
    <source>
        <dbReference type="ARBA" id="ARBA00023136"/>
    </source>
</evidence>
<dbReference type="PROSITE" id="PS51257">
    <property type="entry name" value="PROKAR_LIPOPROTEIN"/>
    <property type="match status" value="1"/>
</dbReference>
<dbReference type="PANTHER" id="PTHR30329:SF21">
    <property type="entry name" value="LIPOPROTEIN YIAD-RELATED"/>
    <property type="match status" value="1"/>
</dbReference>
<organism evidence="7 8">
    <name type="scientific">Geomonas silvestris</name>
    <dbReference type="NCBI Taxonomy" id="2740184"/>
    <lineage>
        <taxon>Bacteria</taxon>
        <taxon>Pseudomonadati</taxon>
        <taxon>Thermodesulfobacteriota</taxon>
        <taxon>Desulfuromonadia</taxon>
        <taxon>Geobacterales</taxon>
        <taxon>Geobacteraceae</taxon>
        <taxon>Geomonas</taxon>
    </lineage>
</organism>
<dbReference type="InterPro" id="IPR050330">
    <property type="entry name" value="Bact_OuterMem_StrucFunc"/>
</dbReference>
<dbReference type="SUPFAM" id="SSF103088">
    <property type="entry name" value="OmpA-like"/>
    <property type="match status" value="1"/>
</dbReference>
<dbReference type="AlphaFoldDB" id="A0A6V8MD16"/>
<proteinExistence type="predicted"/>
<dbReference type="EMBL" id="BLXX01000001">
    <property type="protein sequence ID" value="GFO57898.1"/>
    <property type="molecule type" value="Genomic_DNA"/>
</dbReference>
<dbReference type="RefSeq" id="WP_183352755.1">
    <property type="nucleotide sequence ID" value="NZ_BLXX01000001.1"/>
</dbReference>
<dbReference type="PRINTS" id="PR01021">
    <property type="entry name" value="OMPADOMAIN"/>
</dbReference>
<evidence type="ECO:0000313" key="8">
    <source>
        <dbReference type="Proteomes" id="UP000556026"/>
    </source>
</evidence>
<dbReference type="InterPro" id="IPR006664">
    <property type="entry name" value="OMP_bac"/>
</dbReference>
<dbReference type="CDD" id="cd07185">
    <property type="entry name" value="OmpA_C-like"/>
    <property type="match status" value="1"/>
</dbReference>
<feature type="domain" description="OmpA-like" evidence="6">
    <location>
        <begin position="89"/>
        <end position="203"/>
    </location>
</feature>
<dbReference type="Proteomes" id="UP000556026">
    <property type="component" value="Unassembled WGS sequence"/>
</dbReference>
<dbReference type="InterPro" id="IPR006665">
    <property type="entry name" value="OmpA-like"/>
</dbReference>
<evidence type="ECO:0000313" key="7">
    <source>
        <dbReference type="EMBL" id="GFO57898.1"/>
    </source>
</evidence>
<dbReference type="Pfam" id="PF00691">
    <property type="entry name" value="OmpA"/>
    <property type="match status" value="1"/>
</dbReference>
<evidence type="ECO:0000256" key="3">
    <source>
        <dbReference type="ARBA" id="ARBA00023237"/>
    </source>
</evidence>
<feature type="region of interest" description="Disordered" evidence="5">
    <location>
        <begin position="173"/>
        <end position="203"/>
    </location>
</feature>
<gene>
    <name evidence="7" type="ORF">GMST_02230</name>
</gene>
<evidence type="ECO:0000259" key="6">
    <source>
        <dbReference type="PROSITE" id="PS51123"/>
    </source>
</evidence>
<keyword evidence="3" id="KW-0998">Cell outer membrane</keyword>